<dbReference type="Proteomes" id="UP001251528">
    <property type="component" value="Unassembled WGS sequence"/>
</dbReference>
<protein>
    <recommendedName>
        <fullName evidence="3">Up-regulated in Daf-2 domain-containing protein</fullName>
    </recommendedName>
</protein>
<evidence type="ECO:0000259" key="3">
    <source>
        <dbReference type="Pfam" id="PF18457"/>
    </source>
</evidence>
<dbReference type="InterPro" id="IPR041157">
    <property type="entry name" value="PUD1/2"/>
</dbReference>
<dbReference type="Gene3D" id="2.60.40.3820">
    <property type="match status" value="2"/>
</dbReference>
<accession>A0AAJ0CZ87</accession>
<feature type="region of interest" description="Disordered" evidence="1">
    <location>
        <begin position="243"/>
        <end position="269"/>
    </location>
</feature>
<gene>
    <name evidence="4" type="ORF">QQS21_000384</name>
</gene>
<comment type="caution">
    <text evidence="4">The sequence shown here is derived from an EMBL/GenBank/DDBJ whole genome shotgun (WGS) entry which is preliminary data.</text>
</comment>
<proteinExistence type="predicted"/>
<keyword evidence="2" id="KW-0732">Signal</keyword>
<name>A0AAJ0CZ87_9HYPO</name>
<evidence type="ECO:0000256" key="1">
    <source>
        <dbReference type="SAM" id="MobiDB-lite"/>
    </source>
</evidence>
<evidence type="ECO:0000256" key="2">
    <source>
        <dbReference type="SAM" id="SignalP"/>
    </source>
</evidence>
<evidence type="ECO:0000313" key="4">
    <source>
        <dbReference type="EMBL" id="KAK2616772.1"/>
    </source>
</evidence>
<dbReference type="Pfam" id="PF18457">
    <property type="entry name" value="PUD1_2"/>
    <property type="match status" value="1"/>
</dbReference>
<organism evidence="4 5">
    <name type="scientific">Conoideocrella luteorostrata</name>
    <dbReference type="NCBI Taxonomy" id="1105319"/>
    <lineage>
        <taxon>Eukaryota</taxon>
        <taxon>Fungi</taxon>
        <taxon>Dikarya</taxon>
        <taxon>Ascomycota</taxon>
        <taxon>Pezizomycotina</taxon>
        <taxon>Sordariomycetes</taxon>
        <taxon>Hypocreomycetidae</taxon>
        <taxon>Hypocreales</taxon>
        <taxon>Clavicipitaceae</taxon>
        <taxon>Conoideocrella</taxon>
    </lineage>
</organism>
<dbReference type="EMBL" id="JASWJB010000003">
    <property type="protein sequence ID" value="KAK2616772.1"/>
    <property type="molecule type" value="Genomic_DNA"/>
</dbReference>
<feature type="domain" description="Up-regulated in Daf-2" evidence="3">
    <location>
        <begin position="24"/>
        <end position="212"/>
    </location>
</feature>
<feature type="chain" id="PRO_5042464155" description="Up-regulated in Daf-2 domain-containing protein" evidence="2">
    <location>
        <begin position="20"/>
        <end position="269"/>
    </location>
</feature>
<dbReference type="AlphaFoldDB" id="A0AAJ0CZ87"/>
<reference evidence="4" key="1">
    <citation type="submission" date="2023-06" db="EMBL/GenBank/DDBJ databases">
        <title>Conoideocrella luteorostrata (Hypocreales: Clavicipitaceae), a potential biocontrol fungus for elongate hemlock scale in United States Christmas tree production areas.</title>
        <authorList>
            <person name="Barrett H."/>
            <person name="Lovett B."/>
            <person name="Macias A.M."/>
            <person name="Stajich J.E."/>
            <person name="Kasson M.T."/>
        </authorList>
    </citation>
    <scope>NUCLEOTIDE SEQUENCE</scope>
    <source>
        <strain evidence="4">ARSEF 14590</strain>
    </source>
</reference>
<sequence>MKTTITTAVLVATARLASAAEGNKACVQICNKTPVPLLDVTVIHKYSSVNEEHHTWDFVPVGGTTNPKDMEVKFNTGFGRIGLDWWHVNWRRPNETLINFSDPNNFRSFFDTTENTMAYVTIFASYAVALGSGLIVGLPAGPIGAAGGALVGDSLGKLVSTQLSKALLSPEKTEGFKEHMLEVEDAGSCTLITIGSDQSITFSSPSGQSTTKVSRMKYQGFKDHVQLYLRDDVTVQAKEGLEVSSTPGSWGKKEQLSKGKLNLPRIPVP</sequence>
<evidence type="ECO:0000313" key="5">
    <source>
        <dbReference type="Proteomes" id="UP001251528"/>
    </source>
</evidence>
<feature type="signal peptide" evidence="2">
    <location>
        <begin position="1"/>
        <end position="19"/>
    </location>
</feature>
<keyword evidence="5" id="KW-1185">Reference proteome</keyword>